<keyword evidence="3" id="KW-1185">Reference proteome</keyword>
<dbReference type="PROSITE" id="PS00409">
    <property type="entry name" value="PROKAR_NTER_METHYL"/>
    <property type="match status" value="1"/>
</dbReference>
<evidence type="ECO:0000313" key="3">
    <source>
        <dbReference type="Proteomes" id="UP001199044"/>
    </source>
</evidence>
<dbReference type="RefSeq" id="WP_225250003.1">
    <property type="nucleotide sequence ID" value="NZ_JAIWIU010000039.1"/>
</dbReference>
<dbReference type="InterPro" id="IPR012902">
    <property type="entry name" value="N_methyl_site"/>
</dbReference>
<dbReference type="NCBIfam" id="TIGR02532">
    <property type="entry name" value="IV_pilin_GFxxxE"/>
    <property type="match status" value="1"/>
</dbReference>
<sequence>MPSSRGFTLIEMIVTIVVGSILVLGIAGFLELGMKGYTDTVARQRIQTQAQFVLEKMTRELRHAVPNSIAVTSSSQQQCVSFYPVEYAGFYAIDEATQTLEFLVRGGDNNGDGTADEPTQYDDLKLIINPSRQQDFTDSAFYFTLSGSDTSVSLLSEHSLVSGSIANRAYLYKDSVAYCFFATQAITRNGTQVGDSVSSGTFSYEAPTLQRGGVVRLSLTLSQNGEQSRFEQDVQVLNVP</sequence>
<dbReference type="Proteomes" id="UP001199044">
    <property type="component" value="Unassembled WGS sequence"/>
</dbReference>
<feature type="transmembrane region" description="Helical" evidence="1">
    <location>
        <begin position="6"/>
        <end position="30"/>
    </location>
</feature>
<evidence type="ECO:0000256" key="1">
    <source>
        <dbReference type="SAM" id="Phobius"/>
    </source>
</evidence>
<accession>A0ABS7YLK3</accession>
<dbReference type="EMBL" id="JAIWIU010000039">
    <property type="protein sequence ID" value="MCA2015756.1"/>
    <property type="molecule type" value="Genomic_DNA"/>
</dbReference>
<evidence type="ECO:0000313" key="2">
    <source>
        <dbReference type="EMBL" id="MCA2015756.1"/>
    </source>
</evidence>
<comment type="caution">
    <text evidence="2">The sequence shown here is derived from an EMBL/GenBank/DDBJ whole genome shotgun (WGS) entry which is preliminary data.</text>
</comment>
<keyword evidence="1" id="KW-1133">Transmembrane helix</keyword>
<keyword evidence="1" id="KW-0812">Transmembrane</keyword>
<dbReference type="Pfam" id="PF07963">
    <property type="entry name" value="N_methyl"/>
    <property type="match status" value="1"/>
</dbReference>
<gene>
    <name evidence="2" type="ORF">LDJ79_06515</name>
</gene>
<name>A0ABS7YLK3_9VIBR</name>
<reference evidence="3" key="1">
    <citation type="submission" date="2023-07" db="EMBL/GenBank/DDBJ databases">
        <title>Molecular identification of indigenous halophilic bacteria isolated from red sea cost, biodegradation of synthetic dyes and assessment of degraded metabolite toxicity.</title>
        <authorList>
            <person name="Chaieb K."/>
            <person name="Altayb H.N."/>
        </authorList>
    </citation>
    <scope>NUCLEOTIDE SEQUENCE [LARGE SCALE GENOMIC DNA]</scope>
    <source>
        <strain evidence="3">K20</strain>
    </source>
</reference>
<organism evidence="2 3">
    <name type="scientific">Vibrio tritonius</name>
    <dbReference type="NCBI Taxonomy" id="1435069"/>
    <lineage>
        <taxon>Bacteria</taxon>
        <taxon>Pseudomonadati</taxon>
        <taxon>Pseudomonadota</taxon>
        <taxon>Gammaproteobacteria</taxon>
        <taxon>Vibrionales</taxon>
        <taxon>Vibrionaceae</taxon>
        <taxon>Vibrio</taxon>
    </lineage>
</organism>
<protein>
    <submittedName>
        <fullName evidence="2">Prepilin-type N-terminal cleavage/methylation domain-containing protein</fullName>
    </submittedName>
</protein>
<keyword evidence="1" id="KW-0472">Membrane</keyword>
<proteinExistence type="predicted"/>